<dbReference type="SUPFAM" id="SSF53681">
    <property type="entry name" value="Aspartate/glutamate racemase"/>
    <property type="match status" value="2"/>
</dbReference>
<dbReference type="Proteomes" id="UP000231098">
    <property type="component" value="Unassembled WGS sequence"/>
</dbReference>
<dbReference type="PANTHER" id="PTHR21198:SF7">
    <property type="entry name" value="ASPARTATE-GLUTAMATE RACEMASE FAMILY"/>
    <property type="match status" value="1"/>
</dbReference>
<dbReference type="InterPro" id="IPR015942">
    <property type="entry name" value="Asp/Glu/hydantoin_racemase"/>
</dbReference>
<evidence type="ECO:0008006" key="5">
    <source>
        <dbReference type="Google" id="ProtNLM"/>
    </source>
</evidence>
<dbReference type="PANTHER" id="PTHR21198">
    <property type="entry name" value="GLUTAMATE RACEMASE"/>
    <property type="match status" value="1"/>
</dbReference>
<dbReference type="InterPro" id="IPR001920">
    <property type="entry name" value="Asp/Glu_race"/>
</dbReference>
<proteinExistence type="inferred from homology"/>
<accession>A0A2H0X8V5</accession>
<keyword evidence="2" id="KW-0413">Isomerase</keyword>
<dbReference type="Gene3D" id="3.40.50.1860">
    <property type="match status" value="2"/>
</dbReference>
<sequence>MKTVGIIGGLGPETTSKFYLEIIFSCQKLNKSKRPPIIISSVPLPYALEKDAIVNNSNLQKFLPYLITEAKRLEKAGSDFIVMPCNSLHLFVDDIRKNVNIPVLSIIEKTAEFLQKRSFDNIGIVSTAITAQHKLYEKELSSKGMLYFSPNENDQVKLNQIVYKLVVGEKDESMRRELLDIMNKFDKSDCVVLACTDLQLLNPILQKIDVFDTMKILADATVEEILK</sequence>
<evidence type="ECO:0000313" key="4">
    <source>
        <dbReference type="Proteomes" id="UP000231098"/>
    </source>
</evidence>
<dbReference type="AlphaFoldDB" id="A0A2H0X8V5"/>
<dbReference type="EMBL" id="PEYV01000055">
    <property type="protein sequence ID" value="PIS21342.1"/>
    <property type="molecule type" value="Genomic_DNA"/>
</dbReference>
<dbReference type="InterPro" id="IPR004380">
    <property type="entry name" value="Asp_race"/>
</dbReference>
<dbReference type="GO" id="GO:0047661">
    <property type="term" value="F:amino-acid racemase activity"/>
    <property type="evidence" value="ECO:0007669"/>
    <property type="project" value="InterPro"/>
</dbReference>
<evidence type="ECO:0000256" key="1">
    <source>
        <dbReference type="ARBA" id="ARBA00007847"/>
    </source>
</evidence>
<reference evidence="4" key="1">
    <citation type="submission" date="2017-09" db="EMBL/GenBank/DDBJ databases">
        <title>Depth-based differentiation of microbial function through sediment-hosted aquifers and enrichment of novel symbionts in the deep terrestrial subsurface.</title>
        <authorList>
            <person name="Probst A.J."/>
            <person name="Ladd B."/>
            <person name="Jarett J.K."/>
            <person name="Geller-Mcgrath D.E."/>
            <person name="Sieber C.M.K."/>
            <person name="Emerson J.B."/>
            <person name="Anantharaman K."/>
            <person name="Thomas B.C."/>
            <person name="Malmstrom R."/>
            <person name="Stieglmeier M."/>
            <person name="Klingl A."/>
            <person name="Woyke T."/>
            <person name="Ryan C.M."/>
            <person name="Banfield J.F."/>
        </authorList>
    </citation>
    <scope>NUCLEOTIDE SEQUENCE [LARGE SCALE GENOMIC DNA]</scope>
</reference>
<organism evidence="3 4">
    <name type="scientific">candidate division WWE3 bacterium CG08_land_8_20_14_0_20_41_15</name>
    <dbReference type="NCBI Taxonomy" id="1975086"/>
    <lineage>
        <taxon>Bacteria</taxon>
        <taxon>Katanobacteria</taxon>
    </lineage>
</organism>
<name>A0A2H0X8V5_UNCKA</name>
<comment type="caution">
    <text evidence="3">The sequence shown here is derived from an EMBL/GenBank/DDBJ whole genome shotgun (WGS) entry which is preliminary data.</text>
</comment>
<evidence type="ECO:0000313" key="3">
    <source>
        <dbReference type="EMBL" id="PIS21342.1"/>
    </source>
</evidence>
<protein>
    <recommendedName>
        <fullName evidence="5">Aspartate racemase</fullName>
    </recommendedName>
</protein>
<comment type="similarity">
    <text evidence="1">Belongs to the aspartate/glutamate racemases family.</text>
</comment>
<dbReference type="Pfam" id="PF01177">
    <property type="entry name" value="Asp_Glu_race"/>
    <property type="match status" value="1"/>
</dbReference>
<dbReference type="NCBIfam" id="TIGR00035">
    <property type="entry name" value="asp_race"/>
    <property type="match status" value="1"/>
</dbReference>
<gene>
    <name evidence="3" type="ORF">COT51_03295</name>
</gene>
<evidence type="ECO:0000256" key="2">
    <source>
        <dbReference type="ARBA" id="ARBA00023235"/>
    </source>
</evidence>